<dbReference type="InterPro" id="IPR005531">
    <property type="entry name" value="Asp23"/>
</dbReference>
<dbReference type="Pfam" id="PF03780">
    <property type="entry name" value="Asp23"/>
    <property type="match status" value="1"/>
</dbReference>
<dbReference type="EMBL" id="CP016379">
    <property type="protein sequence ID" value="AZR74589.1"/>
    <property type="molecule type" value="Genomic_DNA"/>
</dbReference>
<dbReference type="InterPro" id="IPR027417">
    <property type="entry name" value="P-loop_NTPase"/>
</dbReference>
<gene>
    <name evidence="2" type="ORF">BBF96_15130</name>
</gene>
<dbReference type="AlphaFoldDB" id="A0A3S9T220"/>
<keyword evidence="3" id="KW-1185">Reference proteome</keyword>
<organism evidence="2 3">
    <name type="scientific">Anoxybacter fermentans</name>
    <dbReference type="NCBI Taxonomy" id="1323375"/>
    <lineage>
        <taxon>Bacteria</taxon>
        <taxon>Bacillati</taxon>
        <taxon>Bacillota</taxon>
        <taxon>Clostridia</taxon>
        <taxon>Halanaerobiales</taxon>
        <taxon>Anoxybacter</taxon>
    </lineage>
</organism>
<dbReference type="SUPFAM" id="SSF52540">
    <property type="entry name" value="P-loop containing nucleoside triphosphate hydrolases"/>
    <property type="match status" value="1"/>
</dbReference>
<dbReference type="OrthoDB" id="5429664at2"/>
<dbReference type="Proteomes" id="UP000267250">
    <property type="component" value="Chromosome"/>
</dbReference>
<evidence type="ECO:0008006" key="4">
    <source>
        <dbReference type="Google" id="ProtNLM"/>
    </source>
</evidence>
<evidence type="ECO:0000256" key="1">
    <source>
        <dbReference type="ARBA" id="ARBA00005721"/>
    </source>
</evidence>
<name>A0A3S9T220_9FIRM</name>
<comment type="similarity">
    <text evidence="1">Belongs to the asp23 family.</text>
</comment>
<protein>
    <recommendedName>
        <fullName evidence="4">Asp23/Gls24 family envelope stress response protein</fullName>
    </recommendedName>
</protein>
<dbReference type="KEGG" id="aft:BBF96_15130"/>
<sequence>MEVYALIGPSGTGKSHRALLVAHKYNIQLLVDDGLLIKGNKILAGKSAKRESSKIAAIRRAIFIDEEHSKEVREVLQILPDDKILILGTSLKMAKRIARELGFPKIDHIIRIEDIASEKEIQLAREKRIKEGKHVIPVPIIEVKPKFSGYLMESLELILGLKEPKKAEKTIVRPRFSYYGKLLIHDNVINQLINHGIKNHPDITRIIHLDTEKSEEGLKISVSLECLYGRHLPTIGKEVQREVKEVVEMTTGLNVLEINIFFVNIRLSR</sequence>
<reference evidence="2 3" key="1">
    <citation type="submission" date="2016-07" db="EMBL/GenBank/DDBJ databases">
        <title>Genome and transcriptome analysis of iron-reducing fermentative bacteria Anoxybacter fermentans.</title>
        <authorList>
            <person name="Zeng X."/>
            <person name="Shao Z."/>
        </authorList>
    </citation>
    <scope>NUCLEOTIDE SEQUENCE [LARGE SCALE GENOMIC DNA]</scope>
    <source>
        <strain evidence="2 3">DY22613</strain>
    </source>
</reference>
<proteinExistence type="inferred from homology"/>
<evidence type="ECO:0000313" key="3">
    <source>
        <dbReference type="Proteomes" id="UP000267250"/>
    </source>
</evidence>
<dbReference type="RefSeq" id="WP_127017951.1">
    <property type="nucleotide sequence ID" value="NZ_CP016379.1"/>
</dbReference>
<evidence type="ECO:0000313" key="2">
    <source>
        <dbReference type="EMBL" id="AZR74589.1"/>
    </source>
</evidence>
<accession>A0A3S9T220</accession>